<dbReference type="PANTHER" id="PTHR43884:SF20">
    <property type="entry name" value="ACYL-COA DEHYDROGENASE FADE28"/>
    <property type="match status" value="1"/>
</dbReference>
<evidence type="ECO:0000259" key="7">
    <source>
        <dbReference type="Pfam" id="PF00441"/>
    </source>
</evidence>
<evidence type="ECO:0000256" key="3">
    <source>
        <dbReference type="ARBA" id="ARBA00022630"/>
    </source>
</evidence>
<dbReference type="Gene3D" id="2.40.110.10">
    <property type="entry name" value="Butyryl-CoA Dehydrogenase, subunit A, domain 2"/>
    <property type="match status" value="1"/>
</dbReference>
<keyword evidence="11" id="KW-1185">Reference proteome</keyword>
<dbReference type="SUPFAM" id="SSF47203">
    <property type="entry name" value="Acyl-CoA dehydrogenase C-terminal domain-like"/>
    <property type="match status" value="1"/>
</dbReference>
<organism evidence="10 11">
    <name type="scientific">Sphingomonas changbaiensis NBRC 104936</name>
    <dbReference type="NCBI Taxonomy" id="1219043"/>
    <lineage>
        <taxon>Bacteria</taxon>
        <taxon>Pseudomonadati</taxon>
        <taxon>Pseudomonadota</taxon>
        <taxon>Alphaproteobacteria</taxon>
        <taxon>Sphingomonadales</taxon>
        <taxon>Sphingomonadaceae</taxon>
        <taxon>Sphingomonas</taxon>
    </lineage>
</organism>
<evidence type="ECO:0000259" key="8">
    <source>
        <dbReference type="Pfam" id="PF02770"/>
    </source>
</evidence>
<dbReference type="InterPro" id="IPR006091">
    <property type="entry name" value="Acyl-CoA_Oxase/DH_mid-dom"/>
</dbReference>
<sequence>MNFSYNETQEMLRDTLARFLADTYDFETRRKMIASDAGRDPGIWRALATELGILGAPFSEEQGGLGGGAVENMIVMEQLGEAIAIEPYLQTVVIGGGALRAAGGAQADALIPQIIGGDAIIAFAYAEPQSRYELHNLRTTAKKDGPGWVLNGHKAVVYAAPWATHLLVTARTGGGQRDADGVSLFLVEANRPGIVRRDYPTVDGFRASEIYFENCSVPDEALLGPEGGALPLIEKIVDEATAAVCAEGTGVMRRLHAGTMDYAKQRKQFGRAIADFQVLQHRMVDMFMEAEQSASMTLMATLKLELPDTERMAAVSQAKAKVGKGLKFTGQSAVQIHGGIGITDELAIGHYFKRATMIEGQFGSVDHHLSRFERLSVGD</sequence>
<dbReference type="GO" id="GO:0003995">
    <property type="term" value="F:acyl-CoA dehydrogenase activity"/>
    <property type="evidence" value="ECO:0007669"/>
    <property type="project" value="TreeGrafter"/>
</dbReference>
<dbReference type="Gene3D" id="1.10.540.10">
    <property type="entry name" value="Acyl-CoA dehydrogenase/oxidase, N-terminal domain"/>
    <property type="match status" value="1"/>
</dbReference>
<dbReference type="AlphaFoldDB" id="A0A0E9ML96"/>
<dbReference type="InterPro" id="IPR037069">
    <property type="entry name" value="AcylCoA_DH/ox_N_sf"/>
</dbReference>
<comment type="caution">
    <text evidence="10">The sequence shown here is derived from an EMBL/GenBank/DDBJ whole genome shotgun (WGS) entry which is preliminary data.</text>
</comment>
<reference evidence="10 11" key="1">
    <citation type="submission" date="2015-04" db="EMBL/GenBank/DDBJ databases">
        <title>Whole genome shotgun sequence of Sphingomonas changbaiensis NBRC 104936.</title>
        <authorList>
            <person name="Katano-Makiyama Y."/>
            <person name="Hosoyama A."/>
            <person name="Hashimoto M."/>
            <person name="Noguchi M."/>
            <person name="Tsuchikane K."/>
            <person name="Ohji S."/>
            <person name="Yamazoe A."/>
            <person name="Ichikawa N."/>
            <person name="Kimura A."/>
            <person name="Fujita N."/>
        </authorList>
    </citation>
    <scope>NUCLEOTIDE SEQUENCE [LARGE SCALE GENOMIC DNA]</scope>
    <source>
        <strain evidence="10 11">NBRC 104936</strain>
    </source>
</reference>
<evidence type="ECO:0000256" key="5">
    <source>
        <dbReference type="ARBA" id="ARBA00023002"/>
    </source>
</evidence>
<evidence type="ECO:0000259" key="9">
    <source>
        <dbReference type="Pfam" id="PF02771"/>
    </source>
</evidence>
<dbReference type="SUPFAM" id="SSF56645">
    <property type="entry name" value="Acyl-CoA dehydrogenase NM domain-like"/>
    <property type="match status" value="1"/>
</dbReference>
<accession>A0A0E9ML96</accession>
<evidence type="ECO:0000313" key="11">
    <source>
        <dbReference type="Proteomes" id="UP000033202"/>
    </source>
</evidence>
<evidence type="ECO:0000256" key="1">
    <source>
        <dbReference type="ARBA" id="ARBA00001974"/>
    </source>
</evidence>
<dbReference type="OrthoDB" id="7328575at2"/>
<dbReference type="RefSeq" id="WP_046347402.1">
    <property type="nucleotide sequence ID" value="NZ_BBWU01000016.1"/>
</dbReference>
<evidence type="ECO:0000256" key="6">
    <source>
        <dbReference type="RuleBase" id="RU362125"/>
    </source>
</evidence>
<dbReference type="STRING" id="1219043.SCH01S_16_00710"/>
<name>A0A0E9ML96_9SPHN</name>
<protein>
    <submittedName>
        <fullName evidence="10">Putative acyl-CoA dehydrogenase</fullName>
    </submittedName>
</protein>
<dbReference type="Pfam" id="PF00441">
    <property type="entry name" value="Acyl-CoA_dh_1"/>
    <property type="match status" value="1"/>
</dbReference>
<gene>
    <name evidence="10" type="ORF">SCH01S_16_00710</name>
</gene>
<evidence type="ECO:0000313" key="10">
    <source>
        <dbReference type="EMBL" id="GAO38552.1"/>
    </source>
</evidence>
<dbReference type="Proteomes" id="UP000033202">
    <property type="component" value="Unassembled WGS sequence"/>
</dbReference>
<keyword evidence="5 6" id="KW-0560">Oxidoreductase</keyword>
<evidence type="ECO:0000256" key="4">
    <source>
        <dbReference type="ARBA" id="ARBA00022827"/>
    </source>
</evidence>
<keyword evidence="4 6" id="KW-0274">FAD</keyword>
<dbReference type="PANTHER" id="PTHR43884">
    <property type="entry name" value="ACYL-COA DEHYDROGENASE"/>
    <property type="match status" value="1"/>
</dbReference>
<dbReference type="Gene3D" id="1.20.140.10">
    <property type="entry name" value="Butyryl-CoA Dehydrogenase, subunit A, domain 3"/>
    <property type="match status" value="1"/>
</dbReference>
<dbReference type="InterPro" id="IPR036250">
    <property type="entry name" value="AcylCo_DH-like_C"/>
</dbReference>
<dbReference type="InterPro" id="IPR009075">
    <property type="entry name" value="AcylCo_DH/oxidase_C"/>
</dbReference>
<comment type="cofactor">
    <cofactor evidence="1 6">
        <name>FAD</name>
        <dbReference type="ChEBI" id="CHEBI:57692"/>
    </cofactor>
</comment>
<dbReference type="InterPro" id="IPR046373">
    <property type="entry name" value="Acyl-CoA_Oxase/DH_mid-dom_sf"/>
</dbReference>
<dbReference type="EMBL" id="BBWU01000016">
    <property type="protein sequence ID" value="GAO38552.1"/>
    <property type="molecule type" value="Genomic_DNA"/>
</dbReference>
<dbReference type="InterPro" id="IPR009100">
    <property type="entry name" value="AcylCoA_DH/oxidase_NM_dom_sf"/>
</dbReference>
<dbReference type="InterPro" id="IPR013786">
    <property type="entry name" value="AcylCoA_DH/ox_N"/>
</dbReference>
<feature type="domain" description="Acyl-CoA dehydrogenase/oxidase C-terminal" evidence="7">
    <location>
        <begin position="238"/>
        <end position="359"/>
    </location>
</feature>
<dbReference type="Pfam" id="PF02770">
    <property type="entry name" value="Acyl-CoA_dh_M"/>
    <property type="match status" value="1"/>
</dbReference>
<comment type="similarity">
    <text evidence="2 6">Belongs to the acyl-CoA dehydrogenase family.</text>
</comment>
<dbReference type="Pfam" id="PF02771">
    <property type="entry name" value="Acyl-CoA_dh_N"/>
    <property type="match status" value="1"/>
</dbReference>
<evidence type="ECO:0000256" key="2">
    <source>
        <dbReference type="ARBA" id="ARBA00009347"/>
    </source>
</evidence>
<keyword evidence="3 6" id="KW-0285">Flavoprotein</keyword>
<proteinExistence type="inferred from homology"/>
<feature type="domain" description="Acyl-CoA dehydrogenase/oxidase N-terminal" evidence="9">
    <location>
        <begin position="6"/>
        <end position="117"/>
    </location>
</feature>
<feature type="domain" description="Acyl-CoA oxidase/dehydrogenase middle" evidence="8">
    <location>
        <begin position="122"/>
        <end position="215"/>
    </location>
</feature>
<dbReference type="CDD" id="cd00567">
    <property type="entry name" value="ACAD"/>
    <property type="match status" value="1"/>
</dbReference>
<dbReference type="GO" id="GO:0050660">
    <property type="term" value="F:flavin adenine dinucleotide binding"/>
    <property type="evidence" value="ECO:0007669"/>
    <property type="project" value="InterPro"/>
</dbReference>